<keyword evidence="3 9" id="KW-0813">Transport</keyword>
<feature type="region of interest" description="Disordered" evidence="10">
    <location>
        <begin position="245"/>
        <end position="267"/>
    </location>
</feature>
<sequence>MSDRPVFAAHVEEGERPPGVSPVVHMIAGGSAGLMEHVGMFPFDMIKTRLQTLDSKSIRRSVIGELLHVARSEGPLKLFSGMSAVVAGAFPSHALYFAAYEAAKKATGADRKGHHPVAAGSSGAIAVLFHDAVSTPLDVIKQRMQLANSNYRNAWHCFRTVLLKEGVRAFFLSYPTTVAMGIPHTAVQFATYESLRTLLGRNPSAEIVAQRRLQWEDQLRREQELQANAASGKGLLKLDPLHSASKDGVDGHHSHADDDDDDDGHDHIEYEPWKHVVAGCGAGAAAALVSNPLDVIKTRLQTQAEYGVNEGFQDVVRRILREDGSAGFFRGASARVMYMGPSVAFCWTTYEYVKWVLS</sequence>
<feature type="repeat" description="Solcar" evidence="8">
    <location>
        <begin position="114"/>
        <end position="198"/>
    </location>
</feature>
<evidence type="ECO:0000313" key="12">
    <source>
        <dbReference type="Proteomes" id="UP000799049"/>
    </source>
</evidence>
<dbReference type="PROSITE" id="PS50920">
    <property type="entry name" value="SOLCAR"/>
    <property type="match status" value="3"/>
</dbReference>
<evidence type="ECO:0000256" key="10">
    <source>
        <dbReference type="SAM" id="MobiDB-lite"/>
    </source>
</evidence>
<dbReference type="GO" id="GO:0015093">
    <property type="term" value="F:ferrous iron transmembrane transporter activity"/>
    <property type="evidence" value="ECO:0007669"/>
    <property type="project" value="TreeGrafter"/>
</dbReference>
<dbReference type="AlphaFoldDB" id="A0A8K0AIA6"/>
<dbReference type="Proteomes" id="UP000799049">
    <property type="component" value="Unassembled WGS sequence"/>
</dbReference>
<protein>
    <submittedName>
        <fullName evidence="11">Mitochondrial solute carrier family 25 (Mitochondrial iron transporter) member 28/37</fullName>
    </submittedName>
</protein>
<keyword evidence="7 8" id="KW-0472">Membrane</keyword>
<accession>A0A8K0AIA6</accession>
<evidence type="ECO:0000256" key="4">
    <source>
        <dbReference type="ARBA" id="ARBA00022692"/>
    </source>
</evidence>
<dbReference type="InterPro" id="IPR023395">
    <property type="entry name" value="MCP_dom_sf"/>
</dbReference>
<comment type="subcellular location">
    <subcellularLocation>
        <location evidence="1">Mitochondrion membrane</location>
        <topology evidence="1">Multi-pass membrane protein</topology>
    </subcellularLocation>
</comment>
<dbReference type="SUPFAM" id="SSF103506">
    <property type="entry name" value="Mitochondrial carrier"/>
    <property type="match status" value="1"/>
</dbReference>
<name>A0A8K0AIA6_ANDGO</name>
<keyword evidence="6" id="KW-0496">Mitochondrion</keyword>
<organism evidence="11 12">
    <name type="scientific">Andalucia godoyi</name>
    <name type="common">Flagellate</name>
    <dbReference type="NCBI Taxonomy" id="505711"/>
    <lineage>
        <taxon>Eukaryota</taxon>
        <taxon>Discoba</taxon>
        <taxon>Jakobida</taxon>
        <taxon>Andalucina</taxon>
        <taxon>Andaluciidae</taxon>
        <taxon>Andalucia</taxon>
    </lineage>
</organism>
<keyword evidence="4 8" id="KW-0812">Transmembrane</keyword>
<dbReference type="PANTHER" id="PTHR45758">
    <property type="entry name" value="MITOFERRIN-1-RELATED"/>
    <property type="match status" value="1"/>
</dbReference>
<feature type="compositionally biased region" description="Basic and acidic residues" evidence="10">
    <location>
        <begin position="245"/>
        <end position="256"/>
    </location>
</feature>
<proteinExistence type="inferred from homology"/>
<dbReference type="OrthoDB" id="276989at2759"/>
<dbReference type="GO" id="GO:0031966">
    <property type="term" value="C:mitochondrial membrane"/>
    <property type="evidence" value="ECO:0007669"/>
    <property type="project" value="UniProtKB-SubCell"/>
</dbReference>
<evidence type="ECO:0000256" key="7">
    <source>
        <dbReference type="ARBA" id="ARBA00023136"/>
    </source>
</evidence>
<feature type="repeat" description="Solcar" evidence="8">
    <location>
        <begin position="20"/>
        <end position="106"/>
    </location>
</feature>
<evidence type="ECO:0000256" key="1">
    <source>
        <dbReference type="ARBA" id="ARBA00004225"/>
    </source>
</evidence>
<dbReference type="PANTHER" id="PTHR45758:SF4">
    <property type="entry name" value="MITOFERRIN-1"/>
    <property type="match status" value="1"/>
</dbReference>
<evidence type="ECO:0000256" key="6">
    <source>
        <dbReference type="ARBA" id="ARBA00023128"/>
    </source>
</evidence>
<reference evidence="11" key="1">
    <citation type="submission" date="2019-09" db="EMBL/GenBank/DDBJ databases">
        <title>The Mitochondrial Proteome of the Jakobid, Andalucia godoyi, a Protist With the Most Gene-Rich and Bacteria-Like Mitochondrial Genome.</title>
        <authorList>
            <person name="Gray M.W."/>
            <person name="Burger G."/>
            <person name="Derelle R."/>
            <person name="Klimes V."/>
            <person name="Leger M."/>
            <person name="Sarrasin M."/>
            <person name="Vlcek C."/>
            <person name="Roger A.J."/>
            <person name="Elias M."/>
            <person name="Lang B.F."/>
        </authorList>
    </citation>
    <scope>NUCLEOTIDE SEQUENCE</scope>
    <source>
        <strain evidence="11">And28</strain>
    </source>
</reference>
<comment type="caution">
    <text evidence="11">The sequence shown here is derived from an EMBL/GenBank/DDBJ whole genome shotgun (WGS) entry which is preliminary data.</text>
</comment>
<keyword evidence="5" id="KW-1133">Transmembrane helix</keyword>
<evidence type="ECO:0000256" key="5">
    <source>
        <dbReference type="ARBA" id="ARBA00022989"/>
    </source>
</evidence>
<keyword evidence="12" id="KW-1185">Reference proteome</keyword>
<evidence type="ECO:0000256" key="9">
    <source>
        <dbReference type="RuleBase" id="RU000488"/>
    </source>
</evidence>
<evidence type="ECO:0000256" key="2">
    <source>
        <dbReference type="ARBA" id="ARBA00006375"/>
    </source>
</evidence>
<gene>
    <name evidence="11" type="ORF">ANDGO_03139</name>
</gene>
<evidence type="ECO:0000313" key="11">
    <source>
        <dbReference type="EMBL" id="KAF0853104.1"/>
    </source>
</evidence>
<dbReference type="InterPro" id="IPR018108">
    <property type="entry name" value="MCP_transmembrane"/>
</dbReference>
<comment type="similarity">
    <text evidence="2 9">Belongs to the mitochondrial carrier (TC 2.A.29) family.</text>
</comment>
<dbReference type="EMBL" id="VRVR01000002">
    <property type="protein sequence ID" value="KAF0853104.1"/>
    <property type="molecule type" value="Genomic_DNA"/>
</dbReference>
<evidence type="ECO:0000256" key="8">
    <source>
        <dbReference type="PROSITE-ProRule" id="PRU00282"/>
    </source>
</evidence>
<dbReference type="Gene3D" id="1.50.40.10">
    <property type="entry name" value="Mitochondrial carrier domain"/>
    <property type="match status" value="2"/>
</dbReference>
<dbReference type="GO" id="GO:0048250">
    <property type="term" value="P:iron import into the mitochondrion"/>
    <property type="evidence" value="ECO:0007669"/>
    <property type="project" value="TreeGrafter"/>
</dbReference>
<evidence type="ECO:0000256" key="3">
    <source>
        <dbReference type="ARBA" id="ARBA00022448"/>
    </source>
</evidence>
<feature type="repeat" description="Solcar" evidence="8">
    <location>
        <begin position="270"/>
        <end position="356"/>
    </location>
</feature>
<dbReference type="Pfam" id="PF00153">
    <property type="entry name" value="Mito_carr"/>
    <property type="match status" value="3"/>
</dbReference>